<name>A0A5N6IUQ0_9EURO</name>
<evidence type="ECO:0000313" key="3">
    <source>
        <dbReference type="Proteomes" id="UP000326289"/>
    </source>
</evidence>
<gene>
    <name evidence="2" type="ORF">BDV30DRAFT_175290</name>
</gene>
<keyword evidence="1" id="KW-0472">Membrane</keyword>
<evidence type="ECO:0000313" key="2">
    <source>
        <dbReference type="EMBL" id="KAB8270085.1"/>
    </source>
</evidence>
<accession>A0A5N6IUQ0</accession>
<proteinExistence type="predicted"/>
<dbReference type="AlphaFoldDB" id="A0A5N6IUQ0"/>
<organism evidence="2 3">
    <name type="scientific">Aspergillus minisclerotigenes</name>
    <dbReference type="NCBI Taxonomy" id="656917"/>
    <lineage>
        <taxon>Eukaryota</taxon>
        <taxon>Fungi</taxon>
        <taxon>Dikarya</taxon>
        <taxon>Ascomycota</taxon>
        <taxon>Pezizomycotina</taxon>
        <taxon>Eurotiomycetes</taxon>
        <taxon>Eurotiomycetidae</taxon>
        <taxon>Eurotiales</taxon>
        <taxon>Aspergillaceae</taxon>
        <taxon>Aspergillus</taxon>
        <taxon>Aspergillus subgen. Circumdati</taxon>
    </lineage>
</organism>
<keyword evidence="1" id="KW-0812">Transmembrane</keyword>
<dbReference type="Proteomes" id="UP000326289">
    <property type="component" value="Unassembled WGS sequence"/>
</dbReference>
<evidence type="ECO:0000256" key="1">
    <source>
        <dbReference type="SAM" id="Phobius"/>
    </source>
</evidence>
<keyword evidence="3" id="KW-1185">Reference proteome</keyword>
<sequence length="93" mass="11175">MFALSLPSNFSSISCLFDFFLYIFFISRNQDSQFLKFMEFPSGKKKKKKRKRLFIHTVHGRLSTYRLFVRFSVLLFFFFFSFAFSYSLISNLA</sequence>
<feature type="transmembrane region" description="Helical" evidence="1">
    <location>
        <begin position="6"/>
        <end position="26"/>
    </location>
</feature>
<keyword evidence="1" id="KW-1133">Transmembrane helix</keyword>
<feature type="transmembrane region" description="Helical" evidence="1">
    <location>
        <begin position="67"/>
        <end position="89"/>
    </location>
</feature>
<dbReference type="EMBL" id="ML732836">
    <property type="protein sequence ID" value="KAB8270085.1"/>
    <property type="molecule type" value="Genomic_DNA"/>
</dbReference>
<protein>
    <submittedName>
        <fullName evidence="2">Uncharacterized protein</fullName>
    </submittedName>
</protein>
<reference evidence="2 3" key="1">
    <citation type="submission" date="2019-04" db="EMBL/GenBank/DDBJ databases">
        <title>Fungal friends and foes A comparative genomics study of 23 Aspergillus species from section Flavi.</title>
        <authorList>
            <consortium name="DOE Joint Genome Institute"/>
            <person name="Kjaerbolling I."/>
            <person name="Vesth T.C."/>
            <person name="Frisvad J.C."/>
            <person name="Nybo J.L."/>
            <person name="Theobald S."/>
            <person name="Kildgaard S."/>
            <person name="Petersen T.I."/>
            <person name="Kuo A."/>
            <person name="Sato A."/>
            <person name="Lyhne E.K."/>
            <person name="Kogle M.E."/>
            <person name="Wiebenga A."/>
            <person name="Kun R.S."/>
            <person name="Lubbers R.J."/>
            <person name="Makela M.R."/>
            <person name="Barry K."/>
            <person name="Chovatia M."/>
            <person name="Clum A."/>
            <person name="Daum C."/>
            <person name="Haridas S."/>
            <person name="He G."/>
            <person name="LaButti K."/>
            <person name="Lipzen A."/>
            <person name="Mondo S."/>
            <person name="Pangilinan J."/>
            <person name="Riley R."/>
            <person name="Salamov A."/>
            <person name="Simmons B.A."/>
            <person name="Magnuson J.K."/>
            <person name="Henrissat B."/>
            <person name="Mortensen U.H."/>
            <person name="Larsen T.O."/>
            <person name="De vries R.P."/>
            <person name="Grigoriev I.V."/>
            <person name="Machida M."/>
            <person name="Baker S.E."/>
            <person name="Andersen M.R."/>
        </authorList>
    </citation>
    <scope>NUCLEOTIDE SEQUENCE [LARGE SCALE GENOMIC DNA]</scope>
    <source>
        <strain evidence="2 3">CBS 117635</strain>
    </source>
</reference>